<accession>A0A8S1X4J4</accession>
<dbReference type="Proteomes" id="UP000683925">
    <property type="component" value="Unassembled WGS sequence"/>
</dbReference>
<dbReference type="AlphaFoldDB" id="A0A8S1X4J4"/>
<organism evidence="3 4">
    <name type="scientific">Paramecium octaurelia</name>
    <dbReference type="NCBI Taxonomy" id="43137"/>
    <lineage>
        <taxon>Eukaryota</taxon>
        <taxon>Sar</taxon>
        <taxon>Alveolata</taxon>
        <taxon>Ciliophora</taxon>
        <taxon>Intramacronucleata</taxon>
        <taxon>Oligohymenophorea</taxon>
        <taxon>Peniculida</taxon>
        <taxon>Parameciidae</taxon>
        <taxon>Paramecium</taxon>
    </lineage>
</organism>
<name>A0A8S1X4J4_PAROT</name>
<evidence type="ECO:0000256" key="2">
    <source>
        <dbReference type="SAM" id="SignalP"/>
    </source>
</evidence>
<keyword evidence="1" id="KW-0472">Membrane</keyword>
<comment type="caution">
    <text evidence="3">The sequence shown here is derived from an EMBL/GenBank/DDBJ whole genome shotgun (WGS) entry which is preliminary data.</text>
</comment>
<proteinExistence type="predicted"/>
<feature type="transmembrane region" description="Helical" evidence="1">
    <location>
        <begin position="28"/>
        <end position="51"/>
    </location>
</feature>
<evidence type="ECO:0000256" key="1">
    <source>
        <dbReference type="SAM" id="Phobius"/>
    </source>
</evidence>
<evidence type="ECO:0000313" key="3">
    <source>
        <dbReference type="EMBL" id="CAD8195987.1"/>
    </source>
</evidence>
<sequence length="174" mass="20023">MHKLFNLTILLLLGFANCQDATHYSTENIIFDCVFFVIFVLVVISIIRAIIMRRRRVVLVGLVEDIPPQNVVVVHQVPTNPNQYPPQFVAPPAQNPQFVAQPAQNLQYQDWVQQQNQAMPQQQQPLPPQYPPYMNQNYYPQQAQQYPQNVQAYPANPVYPQQGIPISQPQGYPK</sequence>
<feature type="signal peptide" evidence="2">
    <location>
        <begin position="1"/>
        <end position="18"/>
    </location>
</feature>
<feature type="chain" id="PRO_5035909387" evidence="2">
    <location>
        <begin position="19"/>
        <end position="174"/>
    </location>
</feature>
<keyword evidence="1" id="KW-1133">Transmembrane helix</keyword>
<keyword evidence="4" id="KW-1185">Reference proteome</keyword>
<keyword evidence="1" id="KW-0812">Transmembrane</keyword>
<gene>
    <name evidence="3" type="ORF">POCTA_138.1.T1100150</name>
</gene>
<evidence type="ECO:0000313" key="4">
    <source>
        <dbReference type="Proteomes" id="UP000683925"/>
    </source>
</evidence>
<keyword evidence="2" id="KW-0732">Signal</keyword>
<reference evidence="3" key="1">
    <citation type="submission" date="2021-01" db="EMBL/GenBank/DDBJ databases">
        <authorList>
            <consortium name="Genoscope - CEA"/>
            <person name="William W."/>
        </authorList>
    </citation>
    <scope>NUCLEOTIDE SEQUENCE</scope>
</reference>
<protein>
    <submittedName>
        <fullName evidence="3">Uncharacterized protein</fullName>
    </submittedName>
</protein>
<dbReference type="EMBL" id="CAJJDP010000110">
    <property type="protein sequence ID" value="CAD8195987.1"/>
    <property type="molecule type" value="Genomic_DNA"/>
</dbReference>
<dbReference type="OMA" id="CQDATHY"/>